<evidence type="ECO:0000313" key="4">
    <source>
        <dbReference type="Proteomes" id="UP001172101"/>
    </source>
</evidence>
<comment type="caution">
    <text evidence="3">The sequence shown here is derived from an EMBL/GenBank/DDBJ whole genome shotgun (WGS) entry which is preliminary data.</text>
</comment>
<accession>A0AA39ZZP2</accession>
<feature type="compositionally biased region" description="Acidic residues" evidence="2">
    <location>
        <begin position="250"/>
        <end position="259"/>
    </location>
</feature>
<proteinExistence type="predicted"/>
<dbReference type="RefSeq" id="XP_060291653.1">
    <property type="nucleotide sequence ID" value="XM_060446835.1"/>
</dbReference>
<dbReference type="PANTHER" id="PTHR42067">
    <property type="entry name" value="YALI0C15378P"/>
    <property type="match status" value="1"/>
</dbReference>
<evidence type="ECO:0008006" key="5">
    <source>
        <dbReference type="Google" id="ProtNLM"/>
    </source>
</evidence>
<dbReference type="EMBL" id="JAUIRO010000007">
    <property type="protein sequence ID" value="KAK0706559.1"/>
    <property type="molecule type" value="Genomic_DNA"/>
</dbReference>
<feature type="coiled-coil region" evidence="1">
    <location>
        <begin position="148"/>
        <end position="182"/>
    </location>
</feature>
<feature type="compositionally biased region" description="Low complexity" evidence="2">
    <location>
        <begin position="322"/>
        <end position="342"/>
    </location>
</feature>
<evidence type="ECO:0000313" key="3">
    <source>
        <dbReference type="EMBL" id="KAK0706559.1"/>
    </source>
</evidence>
<dbReference type="PANTHER" id="PTHR42067:SF1">
    <property type="entry name" value="MITOTIC APPARATUS PROTEIN P62"/>
    <property type="match status" value="1"/>
</dbReference>
<feature type="compositionally biased region" description="Low complexity" evidence="2">
    <location>
        <begin position="224"/>
        <end position="239"/>
    </location>
</feature>
<organism evidence="3 4">
    <name type="scientific">Lasiosphaeria miniovina</name>
    <dbReference type="NCBI Taxonomy" id="1954250"/>
    <lineage>
        <taxon>Eukaryota</taxon>
        <taxon>Fungi</taxon>
        <taxon>Dikarya</taxon>
        <taxon>Ascomycota</taxon>
        <taxon>Pezizomycotina</taxon>
        <taxon>Sordariomycetes</taxon>
        <taxon>Sordariomycetidae</taxon>
        <taxon>Sordariales</taxon>
        <taxon>Lasiosphaeriaceae</taxon>
        <taxon>Lasiosphaeria</taxon>
    </lineage>
</organism>
<dbReference type="SUPFAM" id="SSF58022">
    <property type="entry name" value="XRCC4, C-terminal oligomerization domain"/>
    <property type="match status" value="1"/>
</dbReference>
<protein>
    <recommendedName>
        <fullName evidence="5">Mitotic apparatus protein p62</fullName>
    </recommendedName>
</protein>
<feature type="compositionally biased region" description="Acidic residues" evidence="2">
    <location>
        <begin position="295"/>
        <end position="308"/>
    </location>
</feature>
<feature type="compositionally biased region" description="Low complexity" evidence="2">
    <location>
        <begin position="349"/>
        <end position="377"/>
    </location>
</feature>
<dbReference type="GeneID" id="85330105"/>
<feature type="compositionally biased region" description="Basic and acidic residues" evidence="2">
    <location>
        <begin position="260"/>
        <end position="294"/>
    </location>
</feature>
<keyword evidence="1" id="KW-0175">Coiled coil</keyword>
<name>A0AA39ZZP2_9PEZI</name>
<evidence type="ECO:0000256" key="2">
    <source>
        <dbReference type="SAM" id="MobiDB-lite"/>
    </source>
</evidence>
<gene>
    <name evidence="3" type="ORF">B0T26DRAFT_789687</name>
</gene>
<dbReference type="AlphaFoldDB" id="A0AA39ZZP2"/>
<evidence type="ECO:0000256" key="1">
    <source>
        <dbReference type="SAM" id="Coils"/>
    </source>
</evidence>
<feature type="region of interest" description="Disordered" evidence="2">
    <location>
        <begin position="224"/>
        <end position="388"/>
    </location>
</feature>
<sequence>MAAFQIIRILRTDAADDEGVCVLGQVTPSGSKPLNVKLVVTEGEEPYAVKLKHDRIGDLLEGSSPCSPSEWEAILKSVLLDNSPLDGIEAGAEAHVGKSVTITIRRRIAGINQRLGTITLKHTPDEGIQLFDWCGAAALEQQKSRDAVAAETAKVADLEARVAELRSQLAELLEAKKARETEILEKVCGLLNEKKVKIREQQLLLSTARVDPSKLAEVRAAFAARPRAAGAAGQAPRASRASKRKALEDASGDDGPSDDGFERMDVDEGVDQDLKTEDAEAPEKWNDSDERQTTDDDATGSEPDDEDLPPPPATRRKAPDTAAKSAKGRPAAAAASQATKASETLTMQPRRAAATTTRSARATASPSPAPAAAAIAAEGSEIESDDEL</sequence>
<dbReference type="Proteomes" id="UP001172101">
    <property type="component" value="Unassembled WGS sequence"/>
</dbReference>
<reference evidence="3" key="1">
    <citation type="submission" date="2023-06" db="EMBL/GenBank/DDBJ databases">
        <title>Genome-scale phylogeny and comparative genomics of the fungal order Sordariales.</title>
        <authorList>
            <consortium name="Lawrence Berkeley National Laboratory"/>
            <person name="Hensen N."/>
            <person name="Bonometti L."/>
            <person name="Westerberg I."/>
            <person name="Brannstrom I.O."/>
            <person name="Guillou S."/>
            <person name="Cros-Aarteil S."/>
            <person name="Calhoun S."/>
            <person name="Haridas S."/>
            <person name="Kuo A."/>
            <person name="Mondo S."/>
            <person name="Pangilinan J."/>
            <person name="Riley R."/>
            <person name="LaButti K."/>
            <person name="Andreopoulos B."/>
            <person name="Lipzen A."/>
            <person name="Chen C."/>
            <person name="Yanf M."/>
            <person name="Daum C."/>
            <person name="Ng V."/>
            <person name="Clum A."/>
            <person name="Steindorff A."/>
            <person name="Ohm R."/>
            <person name="Martin F."/>
            <person name="Silar P."/>
            <person name="Natvig D."/>
            <person name="Lalanne C."/>
            <person name="Gautier V."/>
            <person name="Ament-velasquez S.L."/>
            <person name="Kruys A."/>
            <person name="Hutchinson M.I."/>
            <person name="Powell A.J."/>
            <person name="Barry K."/>
            <person name="Miller A.N."/>
            <person name="Grigoriev I.V."/>
            <person name="Debuchy R."/>
            <person name="Gladieux P."/>
            <person name="Thoren M.H."/>
            <person name="Johannesson H."/>
        </authorList>
    </citation>
    <scope>NUCLEOTIDE SEQUENCE</scope>
    <source>
        <strain evidence="3">SMH2392-1A</strain>
    </source>
</reference>
<dbReference type="InterPro" id="IPR014751">
    <property type="entry name" value="XRCC4-like_C"/>
</dbReference>
<dbReference type="Gene3D" id="1.20.5.370">
    <property type="match status" value="1"/>
</dbReference>
<keyword evidence="4" id="KW-1185">Reference proteome</keyword>